<reference evidence="1 2" key="1">
    <citation type="journal article" date="2017" name="G3 (Bethesda)">
        <title>The Physical Genome Mapping of Anopheles albimanus Corrected Scaffold Misassemblies and Identified Interarm Rearrangements in Genus Anopheles.</title>
        <authorList>
            <person name="Artemov G.N."/>
            <person name="Peery A.N."/>
            <person name="Jiang X."/>
            <person name="Tu Z."/>
            <person name="Stegniy V.N."/>
            <person name="Sharakhova M.V."/>
            <person name="Sharakhov I.V."/>
        </authorList>
    </citation>
    <scope>NUCLEOTIDE SEQUENCE [LARGE SCALE GENOMIC DNA]</scope>
    <source>
        <strain evidence="1 2">ALBI9_A</strain>
    </source>
</reference>
<reference evidence="1" key="2">
    <citation type="submission" date="2022-08" db="UniProtKB">
        <authorList>
            <consortium name="EnsemblMetazoa"/>
        </authorList>
    </citation>
    <scope>IDENTIFICATION</scope>
    <source>
        <strain evidence="1">STECLA/ALBI9_A</strain>
    </source>
</reference>
<accession>A0A182F6U7</accession>
<dbReference type="EnsemblMetazoa" id="AALB002202-RA">
    <property type="protein sequence ID" value="AALB002202-PA"/>
    <property type="gene ID" value="AALB002202"/>
</dbReference>
<dbReference type="AlphaFoldDB" id="A0A182F6U7"/>
<organism evidence="1 2">
    <name type="scientific">Anopheles albimanus</name>
    <name type="common">New world malaria mosquito</name>
    <dbReference type="NCBI Taxonomy" id="7167"/>
    <lineage>
        <taxon>Eukaryota</taxon>
        <taxon>Metazoa</taxon>
        <taxon>Ecdysozoa</taxon>
        <taxon>Arthropoda</taxon>
        <taxon>Hexapoda</taxon>
        <taxon>Insecta</taxon>
        <taxon>Pterygota</taxon>
        <taxon>Neoptera</taxon>
        <taxon>Endopterygota</taxon>
        <taxon>Diptera</taxon>
        <taxon>Nematocera</taxon>
        <taxon>Culicoidea</taxon>
        <taxon>Culicidae</taxon>
        <taxon>Anophelinae</taxon>
        <taxon>Anopheles</taxon>
    </lineage>
</organism>
<proteinExistence type="predicted"/>
<dbReference type="Proteomes" id="UP000069272">
    <property type="component" value="Chromosome 2R"/>
</dbReference>
<name>A0A182F6U7_ANOAL</name>
<dbReference type="VEuPathDB" id="VectorBase:AALB002202"/>
<keyword evidence="2" id="KW-1185">Reference proteome</keyword>
<sequence length="130" mass="14632">MRNQTNPAKLNEHIRGTYFVEGRKKRAKWIGLLQVSRAKRHTRKSSPRCSRRCAITLPFFRVHHLRHPVNYAPGSTFYGKRAPLLVIRKGGLSMNERTASTNGGHGGDAIGMISFQFLPTCFDSVMLPPA</sequence>
<evidence type="ECO:0000313" key="1">
    <source>
        <dbReference type="EnsemblMetazoa" id="AALB002202-PA"/>
    </source>
</evidence>
<evidence type="ECO:0000313" key="2">
    <source>
        <dbReference type="Proteomes" id="UP000069272"/>
    </source>
</evidence>
<protein>
    <submittedName>
        <fullName evidence="1">Uncharacterized protein</fullName>
    </submittedName>
</protein>